<evidence type="ECO:0000313" key="7">
    <source>
        <dbReference type="EMBL" id="KAK2549679.1"/>
    </source>
</evidence>
<accession>A0AAD9UTR2</accession>
<keyword evidence="5" id="KW-0325">Glycoprotein</keyword>
<dbReference type="GO" id="GO:0046872">
    <property type="term" value="F:metal ion binding"/>
    <property type="evidence" value="ECO:0007669"/>
    <property type="project" value="UniProtKB-KW"/>
</dbReference>
<reference evidence="7" key="1">
    <citation type="journal article" date="2023" name="G3 (Bethesda)">
        <title>Whole genome assembly and annotation of the endangered Caribbean coral Acropora cervicornis.</title>
        <authorList>
            <person name="Selwyn J.D."/>
            <person name="Vollmer S.V."/>
        </authorList>
    </citation>
    <scope>NUCLEOTIDE SEQUENCE</scope>
    <source>
        <strain evidence="7">K2</strain>
    </source>
</reference>
<dbReference type="Pfam" id="PF00884">
    <property type="entry name" value="Sulfatase"/>
    <property type="match status" value="1"/>
</dbReference>
<feature type="domain" description="Sulfatase N-terminal" evidence="6">
    <location>
        <begin position="51"/>
        <end position="196"/>
    </location>
</feature>
<dbReference type="Gene3D" id="3.30.1120.10">
    <property type="match status" value="1"/>
</dbReference>
<gene>
    <name evidence="7" type="ORF">P5673_029801</name>
</gene>
<dbReference type="Proteomes" id="UP001249851">
    <property type="component" value="Unassembled WGS sequence"/>
</dbReference>
<comment type="caution">
    <text evidence="7">The sequence shown here is derived from an EMBL/GenBank/DDBJ whole genome shotgun (WGS) entry which is preliminary data.</text>
</comment>
<dbReference type="Gene3D" id="3.40.720.10">
    <property type="entry name" value="Alkaline Phosphatase, subunit A"/>
    <property type="match status" value="1"/>
</dbReference>
<evidence type="ECO:0000256" key="4">
    <source>
        <dbReference type="ARBA" id="ARBA00022837"/>
    </source>
</evidence>
<protein>
    <submittedName>
        <fullName evidence="7">Arylsulfatase B</fullName>
    </submittedName>
</protein>
<dbReference type="PANTHER" id="PTHR10342">
    <property type="entry name" value="ARYLSULFATASE"/>
    <property type="match status" value="1"/>
</dbReference>
<evidence type="ECO:0000256" key="2">
    <source>
        <dbReference type="ARBA" id="ARBA00008779"/>
    </source>
</evidence>
<name>A0AAD9UTR2_ACRCE</name>
<dbReference type="GO" id="GO:0008484">
    <property type="term" value="F:sulfuric ester hydrolase activity"/>
    <property type="evidence" value="ECO:0007669"/>
    <property type="project" value="InterPro"/>
</dbReference>
<dbReference type="AlphaFoldDB" id="A0AAD9UTR2"/>
<dbReference type="InterPro" id="IPR000917">
    <property type="entry name" value="Sulfatase_N"/>
</dbReference>
<evidence type="ECO:0000256" key="5">
    <source>
        <dbReference type="ARBA" id="ARBA00023180"/>
    </source>
</evidence>
<dbReference type="SUPFAM" id="SSF53649">
    <property type="entry name" value="Alkaline phosphatase-like"/>
    <property type="match status" value="1"/>
</dbReference>
<dbReference type="PANTHER" id="PTHR10342:SF274">
    <property type="entry name" value="ARYLSULFATASE B"/>
    <property type="match status" value="1"/>
</dbReference>
<evidence type="ECO:0000259" key="6">
    <source>
        <dbReference type="Pfam" id="PF00884"/>
    </source>
</evidence>
<evidence type="ECO:0000256" key="3">
    <source>
        <dbReference type="ARBA" id="ARBA00022723"/>
    </source>
</evidence>
<sequence length="353" mass="39488">MFIDRFSQTINFPSPSSLAHNYAESADHQLWVRSERLTVADCISSVEMTNWRAEKIIQSHNASVPLFLYMAFQNVHAPLQAPKKYTDKYSFIKDRARRTYAGMVDSMDEAIGNITEAMKEAGLWEDTLVIFSTDNGGWHDFGGFNWPLRGEKFTLWEGGVRGVSFVHGNMLDRKGVKCEGLIHVTDWFPTLVKIAGGTLEGEATKLDGEDVWNAISKGEPARTEILLNIDLPKEGEGLNGMTSYEGIALRSGDMKLIMHVPNSSWFKPPELGGKPENFLQKTDPQPVKIALYNITADPEEREDLSSKFVDVVKKLTDRINQLQAGVVPALYGPPDIKAVVKALEEGVWTPWQD</sequence>
<comment type="cofactor">
    <cofactor evidence="1">
        <name>Ca(2+)</name>
        <dbReference type="ChEBI" id="CHEBI:29108"/>
    </cofactor>
</comment>
<keyword evidence="3" id="KW-0479">Metal-binding</keyword>
<evidence type="ECO:0000313" key="8">
    <source>
        <dbReference type="Proteomes" id="UP001249851"/>
    </source>
</evidence>
<dbReference type="InterPro" id="IPR017850">
    <property type="entry name" value="Alkaline_phosphatase_core_sf"/>
</dbReference>
<keyword evidence="8" id="KW-1185">Reference proteome</keyword>
<reference evidence="7" key="2">
    <citation type="journal article" date="2023" name="Science">
        <title>Genomic signatures of disease resistance in endangered staghorn corals.</title>
        <authorList>
            <person name="Vollmer S.V."/>
            <person name="Selwyn J.D."/>
            <person name="Despard B.A."/>
            <person name="Roesel C.L."/>
        </authorList>
    </citation>
    <scope>NUCLEOTIDE SEQUENCE</scope>
    <source>
        <strain evidence="7">K2</strain>
    </source>
</reference>
<organism evidence="7 8">
    <name type="scientific">Acropora cervicornis</name>
    <name type="common">Staghorn coral</name>
    <dbReference type="NCBI Taxonomy" id="6130"/>
    <lineage>
        <taxon>Eukaryota</taxon>
        <taxon>Metazoa</taxon>
        <taxon>Cnidaria</taxon>
        <taxon>Anthozoa</taxon>
        <taxon>Hexacorallia</taxon>
        <taxon>Scleractinia</taxon>
        <taxon>Astrocoeniina</taxon>
        <taxon>Acroporidae</taxon>
        <taxon>Acropora</taxon>
    </lineage>
</organism>
<proteinExistence type="inferred from homology"/>
<comment type="similarity">
    <text evidence="2">Belongs to the sulfatase family.</text>
</comment>
<keyword evidence="4" id="KW-0106">Calcium</keyword>
<dbReference type="InterPro" id="IPR047115">
    <property type="entry name" value="ARSB"/>
</dbReference>
<evidence type="ECO:0000256" key="1">
    <source>
        <dbReference type="ARBA" id="ARBA00001913"/>
    </source>
</evidence>
<dbReference type="EMBL" id="JARQWQ010000122">
    <property type="protein sequence ID" value="KAK2549679.1"/>
    <property type="molecule type" value="Genomic_DNA"/>
</dbReference>